<dbReference type="eggNOG" id="KOG1379">
    <property type="taxonomic scope" value="Eukaryota"/>
</dbReference>
<keyword evidence="6 10" id="KW-0904">Protein phosphatase</keyword>
<evidence type="ECO:0000313" key="13">
    <source>
        <dbReference type="EMBL" id="EDW26754.1"/>
    </source>
</evidence>
<reference evidence="13 14" key="1">
    <citation type="journal article" date="2007" name="Nature">
        <title>Evolution of genes and genomes on the Drosophila phylogeny.</title>
        <authorList>
            <consortium name="Drosophila 12 Genomes Consortium"/>
            <person name="Clark A.G."/>
            <person name="Eisen M.B."/>
            <person name="Smith D.R."/>
            <person name="Bergman C.M."/>
            <person name="Oliver B."/>
            <person name="Markow T.A."/>
            <person name="Kaufman T.C."/>
            <person name="Kellis M."/>
            <person name="Gelbart W."/>
            <person name="Iyer V.N."/>
            <person name="Pollard D.A."/>
            <person name="Sackton T.B."/>
            <person name="Larracuente A.M."/>
            <person name="Singh N.D."/>
            <person name="Abad J.P."/>
            <person name="Abt D.N."/>
            <person name="Adryan B."/>
            <person name="Aguade M."/>
            <person name="Akashi H."/>
            <person name="Anderson W.W."/>
            <person name="Aquadro C.F."/>
            <person name="Ardell D.H."/>
            <person name="Arguello R."/>
            <person name="Artieri C.G."/>
            <person name="Barbash D.A."/>
            <person name="Barker D."/>
            <person name="Barsanti P."/>
            <person name="Batterham P."/>
            <person name="Batzoglou S."/>
            <person name="Begun D."/>
            <person name="Bhutkar A."/>
            <person name="Blanco E."/>
            <person name="Bosak S.A."/>
            <person name="Bradley R.K."/>
            <person name="Brand A.D."/>
            <person name="Brent M.R."/>
            <person name="Brooks A.N."/>
            <person name="Brown R.H."/>
            <person name="Butlin R.K."/>
            <person name="Caggese C."/>
            <person name="Calvi B.R."/>
            <person name="Bernardo de Carvalho A."/>
            <person name="Caspi A."/>
            <person name="Castrezana S."/>
            <person name="Celniker S.E."/>
            <person name="Chang J.L."/>
            <person name="Chapple C."/>
            <person name="Chatterji S."/>
            <person name="Chinwalla A."/>
            <person name="Civetta A."/>
            <person name="Clifton S.W."/>
            <person name="Comeron J.M."/>
            <person name="Costello J.C."/>
            <person name="Coyne J.A."/>
            <person name="Daub J."/>
            <person name="David R.G."/>
            <person name="Delcher A.L."/>
            <person name="Delehaunty K."/>
            <person name="Do C.B."/>
            <person name="Ebling H."/>
            <person name="Edwards K."/>
            <person name="Eickbush T."/>
            <person name="Evans J.D."/>
            <person name="Filipski A."/>
            <person name="Findeiss S."/>
            <person name="Freyhult E."/>
            <person name="Fulton L."/>
            <person name="Fulton R."/>
            <person name="Garcia A.C."/>
            <person name="Gardiner A."/>
            <person name="Garfield D.A."/>
            <person name="Garvin B.E."/>
            <person name="Gibson G."/>
            <person name="Gilbert D."/>
            <person name="Gnerre S."/>
            <person name="Godfrey J."/>
            <person name="Good R."/>
            <person name="Gotea V."/>
            <person name="Gravely B."/>
            <person name="Greenberg A.J."/>
            <person name="Griffiths-Jones S."/>
            <person name="Gross S."/>
            <person name="Guigo R."/>
            <person name="Gustafson E.A."/>
            <person name="Haerty W."/>
            <person name="Hahn M.W."/>
            <person name="Halligan D.L."/>
            <person name="Halpern A.L."/>
            <person name="Halter G.M."/>
            <person name="Han M.V."/>
            <person name="Heger A."/>
            <person name="Hillier L."/>
            <person name="Hinrichs A.S."/>
            <person name="Holmes I."/>
            <person name="Hoskins R.A."/>
            <person name="Hubisz M.J."/>
            <person name="Hultmark D."/>
            <person name="Huntley M.A."/>
            <person name="Jaffe D.B."/>
            <person name="Jagadeeshan S."/>
            <person name="Jeck W.R."/>
            <person name="Johnson J."/>
            <person name="Jones C.D."/>
            <person name="Jordan W.C."/>
            <person name="Karpen G.H."/>
            <person name="Kataoka E."/>
            <person name="Keightley P.D."/>
            <person name="Kheradpour P."/>
            <person name="Kirkness E.F."/>
            <person name="Koerich L.B."/>
            <person name="Kristiansen K."/>
            <person name="Kudrna D."/>
            <person name="Kulathinal R.J."/>
            <person name="Kumar S."/>
            <person name="Kwok R."/>
            <person name="Lander E."/>
            <person name="Langley C.H."/>
            <person name="Lapoint R."/>
            <person name="Lazzaro B.P."/>
            <person name="Lee S.J."/>
            <person name="Levesque L."/>
            <person name="Li R."/>
            <person name="Lin C.F."/>
            <person name="Lin M.F."/>
            <person name="Lindblad-Toh K."/>
            <person name="Llopart A."/>
            <person name="Long M."/>
            <person name="Low L."/>
            <person name="Lozovsky E."/>
            <person name="Lu J."/>
            <person name="Luo M."/>
            <person name="Machado C.A."/>
            <person name="Makalowski W."/>
            <person name="Marzo M."/>
            <person name="Matsuda M."/>
            <person name="Matzkin L."/>
            <person name="McAllister B."/>
            <person name="McBride C.S."/>
            <person name="McKernan B."/>
            <person name="McKernan K."/>
            <person name="Mendez-Lago M."/>
            <person name="Minx P."/>
            <person name="Mollenhauer M.U."/>
            <person name="Montooth K."/>
            <person name="Mount S.M."/>
            <person name="Mu X."/>
            <person name="Myers E."/>
            <person name="Negre B."/>
            <person name="Newfeld S."/>
            <person name="Nielsen R."/>
            <person name="Noor M.A."/>
            <person name="O'Grady P."/>
            <person name="Pachter L."/>
            <person name="Papaceit M."/>
            <person name="Parisi M.J."/>
            <person name="Parisi M."/>
            <person name="Parts L."/>
            <person name="Pedersen J.S."/>
            <person name="Pesole G."/>
            <person name="Phillippy A.M."/>
            <person name="Ponting C.P."/>
            <person name="Pop M."/>
            <person name="Porcelli D."/>
            <person name="Powell J.R."/>
            <person name="Prohaska S."/>
            <person name="Pruitt K."/>
            <person name="Puig M."/>
            <person name="Quesneville H."/>
            <person name="Ram K.R."/>
            <person name="Rand D."/>
            <person name="Rasmussen M.D."/>
            <person name="Reed L.K."/>
            <person name="Reenan R."/>
            <person name="Reily A."/>
            <person name="Remington K.A."/>
            <person name="Rieger T.T."/>
            <person name="Ritchie M.G."/>
            <person name="Robin C."/>
            <person name="Rogers Y.H."/>
            <person name="Rohde C."/>
            <person name="Rozas J."/>
            <person name="Rubenfield M.J."/>
            <person name="Ruiz A."/>
            <person name="Russo S."/>
            <person name="Salzberg S.L."/>
            <person name="Sanchez-Gracia A."/>
            <person name="Saranga D.J."/>
            <person name="Sato H."/>
            <person name="Schaeffer S.W."/>
            <person name="Schatz M.C."/>
            <person name="Schlenke T."/>
            <person name="Schwartz R."/>
            <person name="Segarra C."/>
            <person name="Singh R.S."/>
            <person name="Sirot L."/>
            <person name="Sirota M."/>
            <person name="Sisneros N.B."/>
            <person name="Smith C.D."/>
            <person name="Smith T.F."/>
            <person name="Spieth J."/>
            <person name="Stage D.E."/>
            <person name="Stark A."/>
            <person name="Stephan W."/>
            <person name="Strausberg R.L."/>
            <person name="Strempel S."/>
            <person name="Sturgill D."/>
            <person name="Sutton G."/>
            <person name="Sutton G.G."/>
            <person name="Tao W."/>
            <person name="Teichmann S."/>
            <person name="Tobari Y.N."/>
            <person name="Tomimura Y."/>
            <person name="Tsolas J.M."/>
            <person name="Valente V.L."/>
            <person name="Venter E."/>
            <person name="Venter J.C."/>
            <person name="Vicario S."/>
            <person name="Vieira F.G."/>
            <person name="Vilella A.J."/>
            <person name="Villasante A."/>
            <person name="Walenz B."/>
            <person name="Wang J."/>
            <person name="Wasserman M."/>
            <person name="Watts T."/>
            <person name="Wilson D."/>
            <person name="Wilson R.K."/>
            <person name="Wing R.A."/>
            <person name="Wolfner M.F."/>
            <person name="Wong A."/>
            <person name="Wong G.K."/>
            <person name="Wu C.I."/>
            <person name="Wu G."/>
            <person name="Yamamoto D."/>
            <person name="Yang H.P."/>
            <person name="Yang S.P."/>
            <person name="Yorke J.A."/>
            <person name="Yoshida K."/>
            <person name="Zdobnov E."/>
            <person name="Zhang P."/>
            <person name="Zhang Y."/>
            <person name="Zimin A.V."/>
            <person name="Baldwin J."/>
            <person name="Abdouelleil A."/>
            <person name="Abdulkadir J."/>
            <person name="Abebe A."/>
            <person name="Abera B."/>
            <person name="Abreu J."/>
            <person name="Acer S.C."/>
            <person name="Aftuck L."/>
            <person name="Alexander A."/>
            <person name="An P."/>
            <person name="Anderson E."/>
            <person name="Anderson S."/>
            <person name="Arachi H."/>
            <person name="Azer M."/>
            <person name="Bachantsang P."/>
            <person name="Barry A."/>
            <person name="Bayul T."/>
            <person name="Berlin A."/>
            <person name="Bessette D."/>
            <person name="Bloom T."/>
            <person name="Blye J."/>
            <person name="Boguslavskiy L."/>
            <person name="Bonnet C."/>
            <person name="Boukhgalter B."/>
            <person name="Bourzgui I."/>
            <person name="Brown A."/>
            <person name="Cahill P."/>
            <person name="Channer S."/>
            <person name="Cheshatsang Y."/>
            <person name="Chuda L."/>
            <person name="Citroen M."/>
            <person name="Collymore A."/>
            <person name="Cooke P."/>
            <person name="Costello M."/>
            <person name="D'Aco K."/>
            <person name="Daza R."/>
            <person name="De Haan G."/>
            <person name="DeGray S."/>
            <person name="DeMaso C."/>
            <person name="Dhargay N."/>
            <person name="Dooley K."/>
            <person name="Dooley E."/>
            <person name="Doricent M."/>
            <person name="Dorje P."/>
            <person name="Dorjee K."/>
            <person name="Dupes A."/>
            <person name="Elong R."/>
            <person name="Falk J."/>
            <person name="Farina A."/>
            <person name="Faro S."/>
            <person name="Ferguson D."/>
            <person name="Fisher S."/>
            <person name="Foley C.D."/>
            <person name="Franke A."/>
            <person name="Friedrich D."/>
            <person name="Gadbois L."/>
            <person name="Gearin G."/>
            <person name="Gearin C.R."/>
            <person name="Giannoukos G."/>
            <person name="Goode T."/>
            <person name="Graham J."/>
            <person name="Grandbois E."/>
            <person name="Grewal S."/>
            <person name="Gyaltsen K."/>
            <person name="Hafez N."/>
            <person name="Hagos B."/>
            <person name="Hall J."/>
            <person name="Henson C."/>
            <person name="Hollinger A."/>
            <person name="Honan T."/>
            <person name="Huard M.D."/>
            <person name="Hughes L."/>
            <person name="Hurhula B."/>
            <person name="Husby M.E."/>
            <person name="Kamat A."/>
            <person name="Kanga B."/>
            <person name="Kashin S."/>
            <person name="Khazanovich D."/>
            <person name="Kisner P."/>
            <person name="Lance K."/>
            <person name="Lara M."/>
            <person name="Lee W."/>
            <person name="Lennon N."/>
            <person name="Letendre F."/>
            <person name="LeVine R."/>
            <person name="Lipovsky A."/>
            <person name="Liu X."/>
            <person name="Liu J."/>
            <person name="Liu S."/>
            <person name="Lokyitsang T."/>
            <person name="Lokyitsang Y."/>
            <person name="Lubonja R."/>
            <person name="Lui A."/>
            <person name="MacDonald P."/>
            <person name="Magnisalis V."/>
            <person name="Maru K."/>
            <person name="Matthews C."/>
            <person name="McCusker W."/>
            <person name="McDonough S."/>
            <person name="Mehta T."/>
            <person name="Meldrim J."/>
            <person name="Meneus L."/>
            <person name="Mihai O."/>
            <person name="Mihalev A."/>
            <person name="Mihova T."/>
            <person name="Mittelman R."/>
            <person name="Mlenga V."/>
            <person name="Montmayeur A."/>
            <person name="Mulrain L."/>
            <person name="Navidi A."/>
            <person name="Naylor J."/>
            <person name="Negash T."/>
            <person name="Nguyen T."/>
            <person name="Nguyen N."/>
            <person name="Nicol R."/>
            <person name="Norbu C."/>
            <person name="Norbu N."/>
            <person name="Novod N."/>
            <person name="O'Neill B."/>
            <person name="Osman S."/>
            <person name="Markiewicz E."/>
            <person name="Oyono O.L."/>
            <person name="Patti C."/>
            <person name="Phunkhang P."/>
            <person name="Pierre F."/>
            <person name="Priest M."/>
            <person name="Raghuraman S."/>
            <person name="Rege F."/>
            <person name="Reyes R."/>
            <person name="Rise C."/>
            <person name="Rogov P."/>
            <person name="Ross K."/>
            <person name="Ryan E."/>
            <person name="Settipalli S."/>
            <person name="Shea T."/>
            <person name="Sherpa N."/>
            <person name="Shi L."/>
            <person name="Shih D."/>
            <person name="Sparrow T."/>
            <person name="Spaulding J."/>
            <person name="Stalker J."/>
            <person name="Stange-Thomann N."/>
            <person name="Stavropoulos S."/>
            <person name="Stone C."/>
            <person name="Strader C."/>
            <person name="Tesfaye S."/>
            <person name="Thomson T."/>
            <person name="Thoulutsang Y."/>
            <person name="Thoulutsang D."/>
            <person name="Topham K."/>
            <person name="Topping I."/>
            <person name="Tsamla T."/>
            <person name="Vassiliev H."/>
            <person name="Vo A."/>
            <person name="Wangchuk T."/>
            <person name="Wangdi T."/>
            <person name="Weiand M."/>
            <person name="Wilkinson J."/>
            <person name="Wilson A."/>
            <person name="Yadav S."/>
            <person name="Young G."/>
            <person name="Yu Q."/>
            <person name="Zembek L."/>
            <person name="Zhong D."/>
            <person name="Zimmer A."/>
            <person name="Zwirko Z."/>
            <person name="Jaffe D.B."/>
            <person name="Alvarez P."/>
            <person name="Brockman W."/>
            <person name="Butler J."/>
            <person name="Chin C."/>
            <person name="Gnerre S."/>
            <person name="Grabherr M."/>
            <person name="Kleber M."/>
            <person name="Mauceli E."/>
            <person name="MacCallum I."/>
        </authorList>
    </citation>
    <scope>NUCLEOTIDE SEQUENCE [LARGE SCALE GENOMIC DNA]</scope>
    <source>
        <strain evidence="14">MSH-3 / Tucson 14011-0111.49</strain>
    </source>
</reference>
<feature type="region of interest" description="Disordered" evidence="11">
    <location>
        <begin position="116"/>
        <end position="152"/>
    </location>
</feature>
<keyword evidence="5 10" id="KW-0460">Magnesium</keyword>
<dbReference type="HOGENOM" id="CLU_027824_0_0_1"/>
<evidence type="ECO:0000256" key="8">
    <source>
        <dbReference type="ARBA" id="ARBA00047761"/>
    </source>
</evidence>
<evidence type="ECO:0000256" key="1">
    <source>
        <dbReference type="ARBA" id="ARBA00001936"/>
    </source>
</evidence>
<name>B4GVQ9_DROPE</name>
<comment type="catalytic activity">
    <reaction evidence="9 10">
        <text>O-phospho-L-threonyl-[protein] + H2O = L-threonyl-[protein] + phosphate</text>
        <dbReference type="Rhea" id="RHEA:47004"/>
        <dbReference type="Rhea" id="RHEA-COMP:11060"/>
        <dbReference type="Rhea" id="RHEA-COMP:11605"/>
        <dbReference type="ChEBI" id="CHEBI:15377"/>
        <dbReference type="ChEBI" id="CHEBI:30013"/>
        <dbReference type="ChEBI" id="CHEBI:43474"/>
        <dbReference type="ChEBI" id="CHEBI:61977"/>
        <dbReference type="EC" id="3.1.3.16"/>
    </reaction>
</comment>
<dbReference type="EC" id="3.1.3.16" evidence="10"/>
<evidence type="ECO:0000256" key="7">
    <source>
        <dbReference type="ARBA" id="ARBA00023211"/>
    </source>
</evidence>
<gene>
    <name evidence="13" type="primary">Dper\GL14622</name>
    <name evidence="13" type="ORF">Dper_GL14622</name>
</gene>
<dbReference type="Pfam" id="PF07228">
    <property type="entry name" value="SpoIIE"/>
    <property type="match status" value="1"/>
</dbReference>
<dbReference type="InterPro" id="IPR039123">
    <property type="entry name" value="PPTC7"/>
</dbReference>
<dbReference type="EMBL" id="CH479193">
    <property type="protein sequence ID" value="EDW26754.1"/>
    <property type="molecule type" value="Genomic_DNA"/>
</dbReference>
<dbReference type="Proteomes" id="UP000008744">
    <property type="component" value="Unassembled WGS sequence"/>
</dbReference>
<evidence type="ECO:0000256" key="9">
    <source>
        <dbReference type="ARBA" id="ARBA00048336"/>
    </source>
</evidence>
<dbReference type="OrthoDB" id="60843at2759"/>
<evidence type="ECO:0000256" key="2">
    <source>
        <dbReference type="ARBA" id="ARBA00001946"/>
    </source>
</evidence>
<comment type="similarity">
    <text evidence="3 10">Belongs to the PP2C family.</text>
</comment>
<keyword evidence="7 10" id="KW-0464">Manganese</keyword>
<evidence type="ECO:0000256" key="4">
    <source>
        <dbReference type="ARBA" id="ARBA00022801"/>
    </source>
</evidence>
<dbReference type="AlphaFoldDB" id="B4GVQ9"/>
<keyword evidence="14" id="KW-1185">Reference proteome</keyword>
<dbReference type="SMR" id="B4GVQ9"/>
<dbReference type="STRING" id="7234.B4GVQ9"/>
<evidence type="ECO:0000256" key="3">
    <source>
        <dbReference type="ARBA" id="ARBA00006702"/>
    </source>
</evidence>
<comment type="catalytic activity">
    <reaction evidence="8 10">
        <text>O-phospho-L-seryl-[protein] + H2O = L-seryl-[protein] + phosphate</text>
        <dbReference type="Rhea" id="RHEA:20629"/>
        <dbReference type="Rhea" id="RHEA-COMP:9863"/>
        <dbReference type="Rhea" id="RHEA-COMP:11604"/>
        <dbReference type="ChEBI" id="CHEBI:15377"/>
        <dbReference type="ChEBI" id="CHEBI:29999"/>
        <dbReference type="ChEBI" id="CHEBI:43474"/>
        <dbReference type="ChEBI" id="CHEBI:83421"/>
        <dbReference type="EC" id="3.1.3.16"/>
    </reaction>
</comment>
<dbReference type="InterPro" id="IPR001932">
    <property type="entry name" value="PPM-type_phosphatase-like_dom"/>
</dbReference>
<dbReference type="Gene3D" id="3.60.40.10">
    <property type="entry name" value="PPM-type phosphatase domain"/>
    <property type="match status" value="1"/>
</dbReference>
<protein>
    <recommendedName>
        <fullName evidence="10">Protein phosphatase</fullName>
        <ecNumber evidence="10">3.1.3.16</ecNumber>
    </recommendedName>
</protein>
<dbReference type="GO" id="GO:0046872">
    <property type="term" value="F:metal ion binding"/>
    <property type="evidence" value="ECO:0007669"/>
    <property type="project" value="UniProtKB-UniRule"/>
</dbReference>
<dbReference type="OMA" id="KSGRICN"/>
<evidence type="ECO:0000259" key="12">
    <source>
        <dbReference type="PROSITE" id="PS51746"/>
    </source>
</evidence>
<evidence type="ECO:0000313" key="14">
    <source>
        <dbReference type="Proteomes" id="UP000008744"/>
    </source>
</evidence>
<evidence type="ECO:0000256" key="11">
    <source>
        <dbReference type="SAM" id="MobiDB-lite"/>
    </source>
</evidence>
<dbReference type="GO" id="GO:0005739">
    <property type="term" value="C:mitochondrion"/>
    <property type="evidence" value="ECO:0007669"/>
    <property type="project" value="TreeGrafter"/>
</dbReference>
<dbReference type="GO" id="GO:0004722">
    <property type="term" value="F:protein serine/threonine phosphatase activity"/>
    <property type="evidence" value="ECO:0007669"/>
    <property type="project" value="UniProtKB-EC"/>
</dbReference>
<dbReference type="SUPFAM" id="SSF81606">
    <property type="entry name" value="PP2C-like"/>
    <property type="match status" value="1"/>
</dbReference>
<accession>B4GVQ9</accession>
<dbReference type="PANTHER" id="PTHR12320">
    <property type="entry name" value="PROTEIN PHOSPHATASE 2C"/>
    <property type="match status" value="1"/>
</dbReference>
<feature type="domain" description="PPM-type phosphatase" evidence="12">
    <location>
        <begin position="411"/>
        <end position="652"/>
    </location>
</feature>
<sequence>MQHEMEVEVEHQWAVCVQQLRFNQLITDPMPQSSLPVSPKDIRPRGPVVETYEGKQENPDDAVLPMPPHKLPLDLLGDLAKLGQNMLNLGETIQQKKFDFKEALIMGKDNFKEEFQKRKESITKQKETKRQLPESQSPRKKISSNKYRKNSPCHQNMDRLVRLNSGIQRMETQLLTFVQMMIGKAASGGGHLIKIVVGGSGLVIRIVISVSGKMLDVVATRSARVVCRARLSFAELMDIAVVRGGNLFEVCCYRGAQLFEQACIMGDELVARITRIGEMLSADGEDLLEQAIACGTHVYENAYTNGGRMINQATTRVGTTGSRLAHVLSTGGFRLVSRVTNGGVYLAQRAATFGGGQCMNLLRPFFRGYGRLRELVEEYEQQIIDAGKPETKDIHGWKMYGPKELRLLSVACGIPKKHAVCPMLGQCGEDAWFATSTSRGETLGVAKANGVKSGRICNLSPGVFSYSLMRSCERLARMPSHDPRRLDVLLHRAHRDVLDVRHPVLASCNTCMLSLDRRTSTVYATNVGGCGFLVVRNGRIAARSRKQLQLFSTQFQGVGAYLYGDPYQAPIQELCVEVGDMLLLGTDGFFDNVDDECVLSLITELDGGTDPRRMHLYAETLALMARAAACSNVRPAGRNLKMDDITIVLAVVN</sequence>
<comment type="cofactor">
    <cofactor evidence="1 10">
        <name>Mn(2+)</name>
        <dbReference type="ChEBI" id="CHEBI:29035"/>
    </cofactor>
</comment>
<comment type="cofactor">
    <cofactor evidence="2 10">
        <name>Mg(2+)</name>
        <dbReference type="ChEBI" id="CHEBI:18420"/>
    </cofactor>
</comment>
<dbReference type="PROSITE" id="PS51746">
    <property type="entry name" value="PPM_2"/>
    <property type="match status" value="1"/>
</dbReference>
<keyword evidence="4 10" id="KW-0378">Hydrolase</keyword>
<evidence type="ECO:0000256" key="10">
    <source>
        <dbReference type="RuleBase" id="RU366020"/>
    </source>
</evidence>
<feature type="compositionally biased region" description="Basic residues" evidence="11">
    <location>
        <begin position="138"/>
        <end position="151"/>
    </location>
</feature>
<organism evidence="14">
    <name type="scientific">Drosophila persimilis</name>
    <name type="common">Fruit fly</name>
    <dbReference type="NCBI Taxonomy" id="7234"/>
    <lineage>
        <taxon>Eukaryota</taxon>
        <taxon>Metazoa</taxon>
        <taxon>Ecdysozoa</taxon>
        <taxon>Arthropoda</taxon>
        <taxon>Hexapoda</taxon>
        <taxon>Insecta</taxon>
        <taxon>Pterygota</taxon>
        <taxon>Neoptera</taxon>
        <taxon>Endopterygota</taxon>
        <taxon>Diptera</taxon>
        <taxon>Brachycera</taxon>
        <taxon>Muscomorpha</taxon>
        <taxon>Ephydroidea</taxon>
        <taxon>Drosophilidae</taxon>
        <taxon>Drosophila</taxon>
        <taxon>Sophophora</taxon>
    </lineage>
</organism>
<keyword evidence="10" id="KW-0479">Metal-binding</keyword>
<evidence type="ECO:0000256" key="5">
    <source>
        <dbReference type="ARBA" id="ARBA00022842"/>
    </source>
</evidence>
<dbReference type="InterPro" id="IPR036457">
    <property type="entry name" value="PPM-type-like_dom_sf"/>
</dbReference>
<proteinExistence type="inferred from homology"/>
<evidence type="ECO:0000256" key="6">
    <source>
        <dbReference type="ARBA" id="ARBA00022912"/>
    </source>
</evidence>
<feature type="compositionally biased region" description="Basic and acidic residues" evidence="11">
    <location>
        <begin position="116"/>
        <end position="132"/>
    </location>
</feature>
<dbReference type="PANTHER" id="PTHR12320:SF1">
    <property type="entry name" value="PROTEIN PHOSPHATASE PTC7 HOMOLOG"/>
    <property type="match status" value="1"/>
</dbReference>